<comment type="similarity">
    <text evidence="2">In the N-terminal section; belongs to the leguminous lectin family.</text>
</comment>
<keyword evidence="6" id="KW-0732">Signal</keyword>
<evidence type="ECO:0000256" key="10">
    <source>
        <dbReference type="ARBA" id="ARBA00023136"/>
    </source>
</evidence>
<sequence length="275" mass="30636">MEEGGGAEHGGDDGEEAERDHQRQPGHRQIQHQLRAVEHRPQRHRLVRSPLLSFPRRLAALRYKVAKGIGSALRYLHHDCKPYILHRDIKLDNILLDVDYNAKLADFGLSRMANKSNATVQTFAMGAEGYIDPQCRRHGIVRFNRSSDVYDFGIVLLEIACTRKARQDIWDLYKDGRDVVEAADPRLLGTQGFDRLQVERAIVLGLWCSVTKKGHRPDMCKVMDVLDHGGSLPSDLISVVKSAPPASECTSQDASVSNASNNSDEAPLFSGRSSS</sequence>
<name>A0A8J5RIM3_ZIZPA</name>
<dbReference type="InterPro" id="IPR000719">
    <property type="entry name" value="Prot_kinase_dom"/>
</dbReference>
<reference evidence="15" key="2">
    <citation type="submission" date="2021-02" db="EMBL/GenBank/DDBJ databases">
        <authorList>
            <person name="Kimball J.A."/>
            <person name="Haas M.W."/>
            <person name="Macchietto M."/>
            <person name="Kono T."/>
            <person name="Duquette J."/>
            <person name="Shao M."/>
        </authorList>
    </citation>
    <scope>NUCLEOTIDE SEQUENCE</scope>
    <source>
        <tissue evidence="15">Fresh leaf tissue</tissue>
    </source>
</reference>
<organism evidence="15 16">
    <name type="scientific">Zizania palustris</name>
    <name type="common">Northern wild rice</name>
    <dbReference type="NCBI Taxonomy" id="103762"/>
    <lineage>
        <taxon>Eukaryota</taxon>
        <taxon>Viridiplantae</taxon>
        <taxon>Streptophyta</taxon>
        <taxon>Embryophyta</taxon>
        <taxon>Tracheophyta</taxon>
        <taxon>Spermatophyta</taxon>
        <taxon>Magnoliopsida</taxon>
        <taxon>Liliopsida</taxon>
        <taxon>Poales</taxon>
        <taxon>Poaceae</taxon>
        <taxon>BOP clade</taxon>
        <taxon>Oryzoideae</taxon>
        <taxon>Oryzeae</taxon>
        <taxon>Zizaniinae</taxon>
        <taxon>Zizania</taxon>
    </lineage>
</organism>
<evidence type="ECO:0000256" key="3">
    <source>
        <dbReference type="ARBA" id="ARBA00010217"/>
    </source>
</evidence>
<keyword evidence="9" id="KW-1133">Transmembrane helix</keyword>
<feature type="region of interest" description="Disordered" evidence="13">
    <location>
        <begin position="248"/>
        <end position="275"/>
    </location>
</feature>
<proteinExistence type="inferred from homology"/>
<evidence type="ECO:0000313" key="16">
    <source>
        <dbReference type="Proteomes" id="UP000729402"/>
    </source>
</evidence>
<dbReference type="Pfam" id="PF00069">
    <property type="entry name" value="Pkinase"/>
    <property type="match status" value="1"/>
</dbReference>
<dbReference type="GO" id="GO:0004672">
    <property type="term" value="F:protein kinase activity"/>
    <property type="evidence" value="ECO:0007669"/>
    <property type="project" value="InterPro"/>
</dbReference>
<keyword evidence="12" id="KW-0325">Glycoprotein</keyword>
<dbReference type="FunFam" id="1.10.510.10:FF:000240">
    <property type="entry name" value="Lectin-domain containing receptor kinase A4.3"/>
    <property type="match status" value="1"/>
</dbReference>
<dbReference type="EMBL" id="JAAALK010000289">
    <property type="protein sequence ID" value="KAG8049903.1"/>
    <property type="molecule type" value="Genomic_DNA"/>
</dbReference>
<evidence type="ECO:0000256" key="7">
    <source>
        <dbReference type="ARBA" id="ARBA00022741"/>
    </source>
</evidence>
<dbReference type="AlphaFoldDB" id="A0A8J5RIM3"/>
<keyword evidence="4" id="KW-1003">Cell membrane</keyword>
<keyword evidence="8" id="KW-0067">ATP-binding</keyword>
<evidence type="ECO:0000256" key="1">
    <source>
        <dbReference type="ARBA" id="ARBA00004251"/>
    </source>
</evidence>
<dbReference type="Proteomes" id="UP000729402">
    <property type="component" value="Unassembled WGS sequence"/>
</dbReference>
<dbReference type="OrthoDB" id="63989at2759"/>
<feature type="domain" description="Protein kinase" evidence="14">
    <location>
        <begin position="1"/>
        <end position="275"/>
    </location>
</feature>
<dbReference type="GO" id="GO:0005886">
    <property type="term" value="C:plasma membrane"/>
    <property type="evidence" value="ECO:0007669"/>
    <property type="project" value="UniProtKB-SubCell"/>
</dbReference>
<keyword evidence="7" id="KW-0547">Nucleotide-binding</keyword>
<evidence type="ECO:0000259" key="14">
    <source>
        <dbReference type="PROSITE" id="PS50011"/>
    </source>
</evidence>
<evidence type="ECO:0000256" key="5">
    <source>
        <dbReference type="ARBA" id="ARBA00022692"/>
    </source>
</evidence>
<evidence type="ECO:0000256" key="9">
    <source>
        <dbReference type="ARBA" id="ARBA00022989"/>
    </source>
</evidence>
<dbReference type="InterPro" id="IPR050528">
    <property type="entry name" value="L-type_Lectin-RKs"/>
</dbReference>
<dbReference type="GO" id="GO:0002229">
    <property type="term" value="P:defense response to oomycetes"/>
    <property type="evidence" value="ECO:0007669"/>
    <property type="project" value="UniProtKB-ARBA"/>
</dbReference>
<keyword evidence="11" id="KW-0675">Receptor</keyword>
<gene>
    <name evidence="15" type="ORF">GUJ93_ZPchr0009g905</name>
</gene>
<evidence type="ECO:0000256" key="11">
    <source>
        <dbReference type="ARBA" id="ARBA00023170"/>
    </source>
</evidence>
<feature type="region of interest" description="Disordered" evidence="13">
    <location>
        <begin position="1"/>
        <end position="32"/>
    </location>
</feature>
<accession>A0A8J5RIM3</accession>
<feature type="compositionally biased region" description="Low complexity" evidence="13">
    <location>
        <begin position="251"/>
        <end position="266"/>
    </location>
</feature>
<keyword evidence="10" id="KW-0472">Membrane</keyword>
<dbReference type="PROSITE" id="PS50011">
    <property type="entry name" value="PROTEIN_KINASE_DOM"/>
    <property type="match status" value="1"/>
</dbReference>
<dbReference type="GO" id="GO:0005524">
    <property type="term" value="F:ATP binding"/>
    <property type="evidence" value="ECO:0007669"/>
    <property type="project" value="UniProtKB-KW"/>
</dbReference>
<comment type="subcellular location">
    <subcellularLocation>
        <location evidence="1">Cell membrane</location>
        <topology evidence="1">Single-pass type I membrane protein</topology>
    </subcellularLocation>
</comment>
<evidence type="ECO:0000256" key="8">
    <source>
        <dbReference type="ARBA" id="ARBA00022840"/>
    </source>
</evidence>
<keyword evidence="16" id="KW-1185">Reference proteome</keyword>
<dbReference type="PROSITE" id="PS00108">
    <property type="entry name" value="PROTEIN_KINASE_ST"/>
    <property type="match status" value="1"/>
</dbReference>
<protein>
    <recommendedName>
        <fullName evidence="14">Protein kinase domain-containing protein</fullName>
    </recommendedName>
</protein>
<evidence type="ECO:0000256" key="13">
    <source>
        <dbReference type="SAM" id="MobiDB-lite"/>
    </source>
</evidence>
<evidence type="ECO:0000313" key="15">
    <source>
        <dbReference type="EMBL" id="KAG8049903.1"/>
    </source>
</evidence>
<evidence type="ECO:0000256" key="4">
    <source>
        <dbReference type="ARBA" id="ARBA00022475"/>
    </source>
</evidence>
<evidence type="ECO:0000256" key="12">
    <source>
        <dbReference type="ARBA" id="ARBA00023180"/>
    </source>
</evidence>
<keyword evidence="5" id="KW-0812">Transmembrane</keyword>
<dbReference type="InterPro" id="IPR008271">
    <property type="entry name" value="Ser/Thr_kinase_AS"/>
</dbReference>
<comment type="similarity">
    <text evidence="3">In the C-terminal section; belongs to the protein kinase superfamily. Ser/Thr protein kinase family.</text>
</comment>
<evidence type="ECO:0000256" key="2">
    <source>
        <dbReference type="ARBA" id="ARBA00008536"/>
    </source>
</evidence>
<dbReference type="SMART" id="SM00220">
    <property type="entry name" value="S_TKc"/>
    <property type="match status" value="1"/>
</dbReference>
<evidence type="ECO:0000256" key="6">
    <source>
        <dbReference type="ARBA" id="ARBA00022729"/>
    </source>
</evidence>
<comment type="caution">
    <text evidence="15">The sequence shown here is derived from an EMBL/GenBank/DDBJ whole genome shotgun (WGS) entry which is preliminary data.</text>
</comment>
<dbReference type="PANTHER" id="PTHR27007">
    <property type="match status" value="1"/>
</dbReference>
<reference evidence="15" key="1">
    <citation type="journal article" date="2021" name="bioRxiv">
        <title>Whole Genome Assembly and Annotation of Northern Wild Rice, Zizania palustris L., Supports a Whole Genome Duplication in the Zizania Genus.</title>
        <authorList>
            <person name="Haas M."/>
            <person name="Kono T."/>
            <person name="Macchietto M."/>
            <person name="Millas R."/>
            <person name="McGilp L."/>
            <person name="Shao M."/>
            <person name="Duquette J."/>
            <person name="Hirsch C.N."/>
            <person name="Kimball J."/>
        </authorList>
    </citation>
    <scope>NUCLEOTIDE SEQUENCE</scope>
    <source>
        <tissue evidence="15">Fresh leaf tissue</tissue>
    </source>
</reference>